<dbReference type="PANTHER" id="PTHR36381">
    <property type="entry name" value="ETHYLENE-REGULATED TRANSCRIPT 2 (ERT2)"/>
    <property type="match status" value="1"/>
</dbReference>
<dbReference type="PANTHER" id="PTHR36381:SF1">
    <property type="entry name" value="ETHYLENE-REGULATED TRANSCRIPT 2 (ERT2)"/>
    <property type="match status" value="1"/>
</dbReference>
<feature type="transmembrane region" description="Helical" evidence="2">
    <location>
        <begin position="374"/>
        <end position="403"/>
    </location>
</feature>
<proteinExistence type="predicted"/>
<feature type="transmembrane region" description="Helical" evidence="2">
    <location>
        <begin position="124"/>
        <end position="145"/>
    </location>
</feature>
<keyword evidence="2" id="KW-1133">Transmembrane helix</keyword>
<reference evidence="3" key="2">
    <citation type="submission" date="2020-10" db="EMBL/GenBank/DDBJ databases">
        <authorList>
            <person name="Cooper E.A."/>
            <person name="Brenton Z.W."/>
            <person name="Flinn B.S."/>
            <person name="Jenkins J."/>
            <person name="Shu S."/>
            <person name="Flowers D."/>
            <person name="Luo F."/>
            <person name="Wang Y."/>
            <person name="Xia P."/>
            <person name="Barry K."/>
            <person name="Daum C."/>
            <person name="Lipzen A."/>
            <person name="Yoshinaga Y."/>
            <person name="Schmutz J."/>
            <person name="Saski C."/>
            <person name="Vermerris W."/>
            <person name="Kresovich S."/>
        </authorList>
    </citation>
    <scope>NUCLEOTIDE SEQUENCE</scope>
</reference>
<feature type="compositionally biased region" description="Pro residues" evidence="1">
    <location>
        <begin position="80"/>
        <end position="94"/>
    </location>
</feature>
<evidence type="ECO:0000313" key="3">
    <source>
        <dbReference type="EMBL" id="KAG0548274.1"/>
    </source>
</evidence>
<feature type="region of interest" description="Disordered" evidence="1">
    <location>
        <begin position="236"/>
        <end position="364"/>
    </location>
</feature>
<dbReference type="Gramene" id="EER93711">
    <property type="protein sequence ID" value="EER93711"/>
    <property type="gene ID" value="SORBI_3001G145900"/>
</dbReference>
<evidence type="ECO:0000313" key="4">
    <source>
        <dbReference type="Proteomes" id="UP000807115"/>
    </source>
</evidence>
<feature type="compositionally biased region" description="Basic residues" evidence="1">
    <location>
        <begin position="248"/>
        <end position="258"/>
    </location>
</feature>
<reference evidence="3" key="1">
    <citation type="journal article" date="2019" name="BMC Genomics">
        <title>A new reference genome for Sorghum bicolor reveals high levels of sequence similarity between sweet and grain genotypes: implications for the genetics of sugar metabolism.</title>
        <authorList>
            <person name="Cooper E.A."/>
            <person name="Brenton Z.W."/>
            <person name="Flinn B.S."/>
            <person name="Jenkins J."/>
            <person name="Shu S."/>
            <person name="Flowers D."/>
            <person name="Luo F."/>
            <person name="Wang Y."/>
            <person name="Xia P."/>
            <person name="Barry K."/>
            <person name="Daum C."/>
            <person name="Lipzen A."/>
            <person name="Yoshinaga Y."/>
            <person name="Schmutz J."/>
            <person name="Saski C."/>
            <person name="Vermerris W."/>
            <person name="Kresovich S."/>
        </authorList>
    </citation>
    <scope>NUCLEOTIDE SEQUENCE</scope>
</reference>
<feature type="transmembrane region" description="Helical" evidence="2">
    <location>
        <begin position="151"/>
        <end position="170"/>
    </location>
</feature>
<dbReference type="EMBL" id="CM027680">
    <property type="protein sequence ID" value="KAG0548274.1"/>
    <property type="molecule type" value="Genomic_DNA"/>
</dbReference>
<feature type="compositionally biased region" description="Low complexity" evidence="1">
    <location>
        <begin position="297"/>
        <end position="317"/>
    </location>
</feature>
<feature type="region of interest" description="Disordered" evidence="1">
    <location>
        <begin position="199"/>
        <end position="221"/>
    </location>
</feature>
<gene>
    <name evidence="3" type="ORF">BDA96_01G152800</name>
</gene>
<sequence length="426" mass="44090">MPSPPKDRPSGRLGRLLAALRPSRAGPLPVQTGFPTSLADLVVKNHGRLKKQPSPSSKRGKRGAAASTSPSLSPSTPTSPASPSPPPASPPPPAAAVGVSSSDQPRPDLPPAQDPRRGGKGGGFGLGLGFLAVSGVVSLALLVIWSKKVVAAVTVASFSLYLLESVRSLFSLGPRRRPRPRPAVTERRLCLEDGRGRVSPIREVDADTEPSRPSCSDSDRGTDACILAVEVEEESSGGVLDESSNPKAKAKAKKKSWKKLLAASAKKLHRGRMSKDAGSSGSSFRSEGDRADDDATARGGNAKAVDSSSSRRGSASRTGVAAEDADAAAKEADSSRGSRRSQGTAPVEIDASVDDLDEEEELEEEEQAGIRFPALVLVAIVLIGLVAGKLLALTLTVLCAAFLGSVHRSPCGGGGGSQERRLELSM</sequence>
<feature type="region of interest" description="Disordered" evidence="1">
    <location>
        <begin position="21"/>
        <end position="120"/>
    </location>
</feature>
<name>A0A921UX82_SORBI</name>
<dbReference type="OrthoDB" id="690172at2759"/>
<keyword evidence="2" id="KW-0812">Transmembrane</keyword>
<dbReference type="OMA" id="FTWWFRI"/>
<comment type="caution">
    <text evidence="3">The sequence shown here is derived from an EMBL/GenBank/DDBJ whole genome shotgun (WGS) entry which is preliminary data.</text>
</comment>
<protein>
    <submittedName>
        <fullName evidence="3">Uncharacterized protein</fullName>
    </submittedName>
</protein>
<feature type="compositionally biased region" description="Low complexity" evidence="1">
    <location>
        <begin position="64"/>
        <end position="79"/>
    </location>
</feature>
<evidence type="ECO:0000256" key="2">
    <source>
        <dbReference type="SAM" id="Phobius"/>
    </source>
</evidence>
<dbReference type="AlphaFoldDB" id="A0A921UX82"/>
<feature type="compositionally biased region" description="Basic and acidic residues" evidence="1">
    <location>
        <begin position="286"/>
        <end position="296"/>
    </location>
</feature>
<keyword evidence="2" id="KW-0472">Membrane</keyword>
<feature type="compositionally biased region" description="Acidic residues" evidence="1">
    <location>
        <begin position="351"/>
        <end position="364"/>
    </location>
</feature>
<accession>A0A921UX82</accession>
<feature type="compositionally biased region" description="Basic and acidic residues" evidence="1">
    <location>
        <begin position="327"/>
        <end position="336"/>
    </location>
</feature>
<evidence type="ECO:0000256" key="1">
    <source>
        <dbReference type="SAM" id="MobiDB-lite"/>
    </source>
</evidence>
<dbReference type="Proteomes" id="UP000807115">
    <property type="component" value="Chromosome 1"/>
</dbReference>
<organism evidence="3 4">
    <name type="scientific">Sorghum bicolor</name>
    <name type="common">Sorghum</name>
    <name type="synonym">Sorghum vulgare</name>
    <dbReference type="NCBI Taxonomy" id="4558"/>
    <lineage>
        <taxon>Eukaryota</taxon>
        <taxon>Viridiplantae</taxon>
        <taxon>Streptophyta</taxon>
        <taxon>Embryophyta</taxon>
        <taxon>Tracheophyta</taxon>
        <taxon>Spermatophyta</taxon>
        <taxon>Magnoliopsida</taxon>
        <taxon>Liliopsida</taxon>
        <taxon>Poales</taxon>
        <taxon>Poaceae</taxon>
        <taxon>PACMAD clade</taxon>
        <taxon>Panicoideae</taxon>
        <taxon>Andropogonodae</taxon>
        <taxon>Andropogoneae</taxon>
        <taxon>Sorghinae</taxon>
        <taxon>Sorghum</taxon>
    </lineage>
</organism>
<dbReference type="KEGG" id="sbi:8056758"/>